<dbReference type="AlphaFoldDB" id="A0A4Y2IV53"/>
<organism evidence="2 3">
    <name type="scientific">Araneus ventricosus</name>
    <name type="common">Orbweaver spider</name>
    <name type="synonym">Epeira ventricosa</name>
    <dbReference type="NCBI Taxonomy" id="182803"/>
    <lineage>
        <taxon>Eukaryota</taxon>
        <taxon>Metazoa</taxon>
        <taxon>Ecdysozoa</taxon>
        <taxon>Arthropoda</taxon>
        <taxon>Chelicerata</taxon>
        <taxon>Arachnida</taxon>
        <taxon>Araneae</taxon>
        <taxon>Araneomorphae</taxon>
        <taxon>Entelegynae</taxon>
        <taxon>Araneoidea</taxon>
        <taxon>Araneidae</taxon>
        <taxon>Araneus</taxon>
    </lineage>
</organism>
<sequence>MNFTFPKTISARFPTRNVNPAFIRIYPTPHPIFNLNTFHTGADSLSIYRSSLRNHSHRAGSGRPRGASGRKIRTSYLMTSSLRSRICLATLKKSLSQSSRTQRPLVNQPPTSEKVLQVSLLRTKRKNKGQTPHPKFPENQRGRDHTSCTPSQETKKMVKRRNVFS</sequence>
<name>A0A4Y2IV53_ARAVE</name>
<dbReference type="Proteomes" id="UP000499080">
    <property type="component" value="Unassembled WGS sequence"/>
</dbReference>
<evidence type="ECO:0000313" key="3">
    <source>
        <dbReference type="Proteomes" id="UP000499080"/>
    </source>
</evidence>
<proteinExistence type="predicted"/>
<dbReference type="EMBL" id="BGPR01264644">
    <property type="protein sequence ID" value="GBM81540.1"/>
    <property type="molecule type" value="Genomic_DNA"/>
</dbReference>
<evidence type="ECO:0000313" key="2">
    <source>
        <dbReference type="EMBL" id="GBM81540.1"/>
    </source>
</evidence>
<reference evidence="2 3" key="1">
    <citation type="journal article" date="2019" name="Sci. Rep.">
        <title>Orb-weaving spider Araneus ventricosus genome elucidates the spidroin gene catalogue.</title>
        <authorList>
            <person name="Kono N."/>
            <person name="Nakamura H."/>
            <person name="Ohtoshi R."/>
            <person name="Moran D.A.P."/>
            <person name="Shinohara A."/>
            <person name="Yoshida Y."/>
            <person name="Fujiwara M."/>
            <person name="Mori M."/>
            <person name="Tomita M."/>
            <person name="Arakawa K."/>
        </authorList>
    </citation>
    <scope>NUCLEOTIDE SEQUENCE [LARGE SCALE GENOMIC DNA]</scope>
</reference>
<accession>A0A4Y2IV53</accession>
<evidence type="ECO:0000256" key="1">
    <source>
        <dbReference type="SAM" id="MobiDB-lite"/>
    </source>
</evidence>
<comment type="caution">
    <text evidence="2">The sequence shown here is derived from an EMBL/GenBank/DDBJ whole genome shotgun (WGS) entry which is preliminary data.</text>
</comment>
<feature type="compositionally biased region" description="Basic and acidic residues" evidence="1">
    <location>
        <begin position="135"/>
        <end position="146"/>
    </location>
</feature>
<feature type="region of interest" description="Disordered" evidence="1">
    <location>
        <begin position="122"/>
        <end position="165"/>
    </location>
</feature>
<protein>
    <submittedName>
        <fullName evidence="2">Uncharacterized protein</fullName>
    </submittedName>
</protein>
<gene>
    <name evidence="2" type="ORF">AVEN_168559_1</name>
</gene>
<keyword evidence="3" id="KW-1185">Reference proteome</keyword>